<sequence>MIAKFFKFIWKYFDILCFLTAIIFAVWGCFLLNFTVGIFGIAVGLILVGYLSEQIANLQ</sequence>
<accession>A0A0U5JF03</accession>
<feature type="transmembrane region" description="Helical" evidence="1">
    <location>
        <begin position="34"/>
        <end position="52"/>
    </location>
</feature>
<keyword evidence="1" id="KW-1133">Transmembrane helix</keyword>
<feature type="transmembrane region" description="Helical" evidence="1">
    <location>
        <begin position="12"/>
        <end position="28"/>
    </location>
</feature>
<dbReference type="EMBL" id="LN887216">
    <property type="protein sequence ID" value="CUR36514.1"/>
    <property type="molecule type" value="Genomic_DNA"/>
</dbReference>
<protein>
    <recommendedName>
        <fullName evidence="3">DUF1056 family protein</fullName>
    </recommendedName>
</protein>
<dbReference type="AlphaFoldDB" id="A0A0U5JF03"/>
<proteinExistence type="predicted"/>
<keyword evidence="1" id="KW-0812">Transmembrane</keyword>
<evidence type="ECO:0008006" key="3">
    <source>
        <dbReference type="Google" id="ProtNLM"/>
    </source>
</evidence>
<dbReference type="Pfam" id="PF06341">
    <property type="entry name" value="DUF1056"/>
    <property type="match status" value="1"/>
</dbReference>
<name>A0A0U5JF03_LIMRT</name>
<evidence type="ECO:0000313" key="2">
    <source>
        <dbReference type="EMBL" id="CUR36514.1"/>
    </source>
</evidence>
<organism evidence="2">
    <name type="scientific">Limosilactobacillus reuteri</name>
    <name type="common">Lactobacillus reuteri</name>
    <dbReference type="NCBI Taxonomy" id="1598"/>
    <lineage>
        <taxon>Bacteria</taxon>
        <taxon>Bacillati</taxon>
        <taxon>Bacillota</taxon>
        <taxon>Bacilli</taxon>
        <taxon>Lactobacillales</taxon>
        <taxon>Lactobacillaceae</taxon>
        <taxon>Limosilactobacillus</taxon>
    </lineage>
</organism>
<dbReference type="InterPro" id="IPR009406">
    <property type="entry name" value="DUF1056"/>
</dbReference>
<reference evidence="2" key="1">
    <citation type="submission" date="2015-10" db="EMBL/GenBank/DDBJ databases">
        <authorList>
            <person name="Gilbert D.G."/>
        </authorList>
    </citation>
    <scope>NUCLEOTIDE SEQUENCE</scope>
    <source>
        <strain evidence="2">Pg-3b</strain>
    </source>
</reference>
<evidence type="ECO:0000256" key="1">
    <source>
        <dbReference type="SAM" id="Phobius"/>
    </source>
</evidence>
<gene>
    <name evidence="2" type="ORF">LRLP16767_LRPG3B_00306</name>
</gene>
<keyword evidence="1" id="KW-0472">Membrane</keyword>